<comment type="caution">
    <text evidence="2">The sequence shown here is derived from an EMBL/GenBank/DDBJ whole genome shotgun (WGS) entry which is preliminary data.</text>
</comment>
<keyword evidence="1" id="KW-1133">Transmembrane helix</keyword>
<dbReference type="Proteomes" id="UP000299102">
    <property type="component" value="Unassembled WGS sequence"/>
</dbReference>
<feature type="transmembrane region" description="Helical" evidence="1">
    <location>
        <begin position="69"/>
        <end position="87"/>
    </location>
</feature>
<protein>
    <submittedName>
        <fullName evidence="2">Uncharacterized protein</fullName>
    </submittedName>
</protein>
<keyword evidence="1" id="KW-0472">Membrane</keyword>
<evidence type="ECO:0000313" key="2">
    <source>
        <dbReference type="EMBL" id="GBP24590.1"/>
    </source>
</evidence>
<name>A0A4C1UEN8_EUMVA</name>
<keyword evidence="1" id="KW-0812">Transmembrane</keyword>
<sequence length="133" mass="14788">MDTAARQNPTRIHLMSHARPVCMQTECTLNSWVKPVERTVRPASSRPATERAIWKKEYQKRYSVKMKRLHVIVFALLIVNISISSAIENKVKGAVKNTTSPTVNLNDRFALTASCPSGHVRVGGWCVQSGALS</sequence>
<dbReference type="AlphaFoldDB" id="A0A4C1UEN8"/>
<evidence type="ECO:0000256" key="1">
    <source>
        <dbReference type="SAM" id="Phobius"/>
    </source>
</evidence>
<accession>A0A4C1UEN8</accession>
<reference evidence="2 3" key="1">
    <citation type="journal article" date="2019" name="Commun. Biol.">
        <title>The bagworm genome reveals a unique fibroin gene that provides high tensile strength.</title>
        <authorList>
            <person name="Kono N."/>
            <person name="Nakamura H."/>
            <person name="Ohtoshi R."/>
            <person name="Tomita M."/>
            <person name="Numata K."/>
            <person name="Arakawa K."/>
        </authorList>
    </citation>
    <scope>NUCLEOTIDE SEQUENCE [LARGE SCALE GENOMIC DNA]</scope>
</reference>
<organism evidence="2 3">
    <name type="scientific">Eumeta variegata</name>
    <name type="common">Bagworm moth</name>
    <name type="synonym">Eumeta japonica</name>
    <dbReference type="NCBI Taxonomy" id="151549"/>
    <lineage>
        <taxon>Eukaryota</taxon>
        <taxon>Metazoa</taxon>
        <taxon>Ecdysozoa</taxon>
        <taxon>Arthropoda</taxon>
        <taxon>Hexapoda</taxon>
        <taxon>Insecta</taxon>
        <taxon>Pterygota</taxon>
        <taxon>Neoptera</taxon>
        <taxon>Endopterygota</taxon>
        <taxon>Lepidoptera</taxon>
        <taxon>Glossata</taxon>
        <taxon>Ditrysia</taxon>
        <taxon>Tineoidea</taxon>
        <taxon>Psychidae</taxon>
        <taxon>Oiketicinae</taxon>
        <taxon>Eumeta</taxon>
    </lineage>
</organism>
<keyword evidence="3" id="KW-1185">Reference proteome</keyword>
<evidence type="ECO:0000313" key="3">
    <source>
        <dbReference type="Proteomes" id="UP000299102"/>
    </source>
</evidence>
<dbReference type="EMBL" id="BGZK01000163">
    <property type="protein sequence ID" value="GBP24590.1"/>
    <property type="molecule type" value="Genomic_DNA"/>
</dbReference>
<proteinExistence type="predicted"/>
<gene>
    <name evidence="2" type="ORF">EVAR_79499_1</name>
</gene>